<feature type="transmembrane region" description="Helical" evidence="8">
    <location>
        <begin position="151"/>
        <end position="168"/>
    </location>
</feature>
<evidence type="ECO:0000256" key="2">
    <source>
        <dbReference type="ARBA" id="ARBA00022475"/>
    </source>
</evidence>
<feature type="transmembrane region" description="Helical" evidence="8">
    <location>
        <begin position="126"/>
        <end position="145"/>
    </location>
</feature>
<keyword evidence="7 8" id="KW-0472">Membrane</keyword>
<dbReference type="GO" id="GO:0016763">
    <property type="term" value="F:pentosyltransferase activity"/>
    <property type="evidence" value="ECO:0007669"/>
    <property type="project" value="TreeGrafter"/>
</dbReference>
<proteinExistence type="predicted"/>
<feature type="transmembrane region" description="Helical" evidence="8">
    <location>
        <begin position="392"/>
        <end position="410"/>
    </location>
</feature>
<evidence type="ECO:0000256" key="8">
    <source>
        <dbReference type="SAM" id="Phobius"/>
    </source>
</evidence>
<dbReference type="InterPro" id="IPR003342">
    <property type="entry name" value="ArnT-like_N"/>
</dbReference>
<evidence type="ECO:0000313" key="10">
    <source>
        <dbReference type="EMBL" id="MBP0495294.1"/>
    </source>
</evidence>
<protein>
    <submittedName>
        <fullName evidence="10">Glycosyltransferase family 39 protein</fullName>
        <ecNumber evidence="10">2.4.-.-</ecNumber>
    </submittedName>
</protein>
<keyword evidence="2" id="KW-1003">Cell membrane</keyword>
<dbReference type="PANTHER" id="PTHR33908:SF3">
    <property type="entry name" value="UNDECAPRENYL PHOSPHATE-ALPHA-4-AMINO-4-DEOXY-L-ARABINOSE ARABINOSYL TRANSFERASE"/>
    <property type="match status" value="1"/>
</dbReference>
<dbReference type="Pfam" id="PF02366">
    <property type="entry name" value="PMT"/>
    <property type="match status" value="1"/>
</dbReference>
<dbReference type="GO" id="GO:0000030">
    <property type="term" value="F:mannosyltransferase activity"/>
    <property type="evidence" value="ECO:0007669"/>
    <property type="project" value="InterPro"/>
</dbReference>
<evidence type="ECO:0000313" key="11">
    <source>
        <dbReference type="Proteomes" id="UP000677537"/>
    </source>
</evidence>
<feature type="transmembrane region" description="Helical" evidence="8">
    <location>
        <begin position="363"/>
        <end position="386"/>
    </location>
</feature>
<dbReference type="InterPro" id="IPR050297">
    <property type="entry name" value="LipidA_mod_glycosyltrf_83"/>
</dbReference>
<name>A0A940N2C5_9PROT</name>
<evidence type="ECO:0000256" key="5">
    <source>
        <dbReference type="ARBA" id="ARBA00022692"/>
    </source>
</evidence>
<sequence length="553" mass="58386">MTGALDRLPEVRRPRLLLSLLCLLMWAPGLFSLPPGDRDEARFAQASRQMVESGDYVRIRNGVVERNKKPVGIHWAQAGIVQAMEALGLPARGWIGSYRLASALGAWLAVLGTFSLGRALVGRRPAFLAAALLSATLLLVVETHIAKTDAALLASIVAAMGLMGRAYLAPSAFTARAALGFWLALGAGVLLKGPIAPMVPLLAGLTLYAADRGWRTGAPWLRALRAHWGIPLMIACALPWLVAIGIATEGRFFQQALGGDMLNKVGSGEEAHWGPPGYYLLTFGIAAFPGAFLVLRALPGAWGARMRPGTRFLLAWAAPTWLLFEAVATKLPHYVLPAYPALLLLGAAWACDPLRRPAPRWLAWLGWAALFGTAIGLAAGAVALPILADGRISLPGLLAVPLAAALLWAVASAARNSEWSRAGLSGALLAVPLYWALLGGVLPHLTAPWVSPRVAAMVAAEEVPAERFGITGFHEPSLVFSAGTATNLLGSGAEAARFLAAAPDRVVAVEGREAPRFEAEAAAIGLRPRAVGRVEGINYVRGRRVAITLFRAG</sequence>
<feature type="transmembrane region" description="Helical" evidence="8">
    <location>
        <begin position="310"/>
        <end position="328"/>
    </location>
</feature>
<evidence type="ECO:0000256" key="6">
    <source>
        <dbReference type="ARBA" id="ARBA00022989"/>
    </source>
</evidence>
<dbReference type="EMBL" id="JAGIZA010000016">
    <property type="protein sequence ID" value="MBP0495294.1"/>
    <property type="molecule type" value="Genomic_DNA"/>
</dbReference>
<keyword evidence="4 10" id="KW-0808">Transferase</keyword>
<comment type="subcellular location">
    <subcellularLocation>
        <location evidence="1">Cell membrane</location>
        <topology evidence="1">Multi-pass membrane protein</topology>
    </subcellularLocation>
</comment>
<dbReference type="EC" id="2.4.-.-" evidence="10"/>
<feature type="transmembrane region" description="Helical" evidence="8">
    <location>
        <begin position="94"/>
        <end position="114"/>
    </location>
</feature>
<keyword evidence="11" id="KW-1185">Reference proteome</keyword>
<feature type="transmembrane region" description="Helical" evidence="8">
    <location>
        <begin position="422"/>
        <end position="442"/>
    </location>
</feature>
<evidence type="ECO:0000256" key="1">
    <source>
        <dbReference type="ARBA" id="ARBA00004651"/>
    </source>
</evidence>
<feature type="domain" description="ArnT-like N-terminal" evidence="9">
    <location>
        <begin position="98"/>
        <end position="246"/>
    </location>
</feature>
<organism evidence="10 11">
    <name type="scientific">Roseomonas indoligenes</name>
    <dbReference type="NCBI Taxonomy" id="2820811"/>
    <lineage>
        <taxon>Bacteria</taxon>
        <taxon>Pseudomonadati</taxon>
        <taxon>Pseudomonadota</taxon>
        <taxon>Alphaproteobacteria</taxon>
        <taxon>Acetobacterales</taxon>
        <taxon>Roseomonadaceae</taxon>
        <taxon>Roseomonas</taxon>
    </lineage>
</organism>
<accession>A0A940N2C5</accession>
<feature type="transmembrane region" description="Helical" evidence="8">
    <location>
        <begin position="334"/>
        <end position="351"/>
    </location>
</feature>
<dbReference type="GO" id="GO:0010041">
    <property type="term" value="P:response to iron(III) ion"/>
    <property type="evidence" value="ECO:0007669"/>
    <property type="project" value="TreeGrafter"/>
</dbReference>
<evidence type="ECO:0000256" key="4">
    <source>
        <dbReference type="ARBA" id="ARBA00022679"/>
    </source>
</evidence>
<keyword evidence="6 8" id="KW-1133">Transmembrane helix</keyword>
<dbReference type="GO" id="GO:0006493">
    <property type="term" value="P:protein O-linked glycosylation"/>
    <property type="evidence" value="ECO:0007669"/>
    <property type="project" value="InterPro"/>
</dbReference>
<reference evidence="10" key="1">
    <citation type="submission" date="2021-03" db="EMBL/GenBank/DDBJ databases">
        <authorList>
            <person name="So Y."/>
        </authorList>
    </citation>
    <scope>NUCLEOTIDE SEQUENCE</scope>
    <source>
        <strain evidence="10">SG15</strain>
    </source>
</reference>
<feature type="transmembrane region" description="Helical" evidence="8">
    <location>
        <begin position="278"/>
        <end position="298"/>
    </location>
</feature>
<dbReference type="AlphaFoldDB" id="A0A940N2C5"/>
<feature type="transmembrane region" description="Helical" evidence="8">
    <location>
        <begin position="226"/>
        <end position="247"/>
    </location>
</feature>
<dbReference type="PANTHER" id="PTHR33908">
    <property type="entry name" value="MANNOSYLTRANSFERASE YKCB-RELATED"/>
    <property type="match status" value="1"/>
</dbReference>
<gene>
    <name evidence="10" type="ORF">J5Y10_21090</name>
</gene>
<keyword evidence="3 10" id="KW-0328">Glycosyltransferase</keyword>
<evidence type="ECO:0000259" key="9">
    <source>
        <dbReference type="Pfam" id="PF02366"/>
    </source>
</evidence>
<dbReference type="GO" id="GO:0005886">
    <property type="term" value="C:plasma membrane"/>
    <property type="evidence" value="ECO:0007669"/>
    <property type="project" value="UniProtKB-SubCell"/>
</dbReference>
<comment type="caution">
    <text evidence="10">The sequence shown here is derived from an EMBL/GenBank/DDBJ whole genome shotgun (WGS) entry which is preliminary data.</text>
</comment>
<evidence type="ECO:0000256" key="7">
    <source>
        <dbReference type="ARBA" id="ARBA00023136"/>
    </source>
</evidence>
<evidence type="ECO:0000256" key="3">
    <source>
        <dbReference type="ARBA" id="ARBA00022676"/>
    </source>
</evidence>
<dbReference type="GO" id="GO:0009103">
    <property type="term" value="P:lipopolysaccharide biosynthetic process"/>
    <property type="evidence" value="ECO:0007669"/>
    <property type="project" value="TreeGrafter"/>
</dbReference>
<dbReference type="Proteomes" id="UP000677537">
    <property type="component" value="Unassembled WGS sequence"/>
</dbReference>
<keyword evidence="5 8" id="KW-0812">Transmembrane</keyword>